<dbReference type="GO" id="GO:0008168">
    <property type="term" value="F:methyltransferase activity"/>
    <property type="evidence" value="ECO:0007669"/>
    <property type="project" value="UniProtKB-KW"/>
</dbReference>
<dbReference type="Pfam" id="PF13649">
    <property type="entry name" value="Methyltransf_25"/>
    <property type="match status" value="1"/>
</dbReference>
<dbReference type="GO" id="GO:0032259">
    <property type="term" value="P:methylation"/>
    <property type="evidence" value="ECO:0007669"/>
    <property type="project" value="UniProtKB-KW"/>
</dbReference>
<dbReference type="Proteomes" id="UP000533269">
    <property type="component" value="Unassembled WGS sequence"/>
</dbReference>
<organism evidence="3 4">
    <name type="scientific">Kineococcus radiotolerans</name>
    <dbReference type="NCBI Taxonomy" id="131568"/>
    <lineage>
        <taxon>Bacteria</taxon>
        <taxon>Bacillati</taxon>
        <taxon>Actinomycetota</taxon>
        <taxon>Actinomycetes</taxon>
        <taxon>Kineosporiales</taxon>
        <taxon>Kineosporiaceae</taxon>
        <taxon>Kineococcus</taxon>
    </lineage>
</organism>
<dbReference type="RefSeq" id="WP_183389957.1">
    <property type="nucleotide sequence ID" value="NZ_JACHVY010000001.1"/>
</dbReference>
<gene>
    <name evidence="3" type="ORF">FHR75_000049</name>
</gene>
<dbReference type="PANTHER" id="PTHR43861">
    <property type="entry name" value="TRANS-ACONITATE 2-METHYLTRANSFERASE-RELATED"/>
    <property type="match status" value="1"/>
</dbReference>
<evidence type="ECO:0000256" key="1">
    <source>
        <dbReference type="ARBA" id="ARBA00022679"/>
    </source>
</evidence>
<proteinExistence type="predicted"/>
<evidence type="ECO:0000313" key="4">
    <source>
        <dbReference type="Proteomes" id="UP000533269"/>
    </source>
</evidence>
<protein>
    <submittedName>
        <fullName evidence="3">SAM-dependent methyltransferase</fullName>
    </submittedName>
</protein>
<keyword evidence="3" id="KW-0489">Methyltransferase</keyword>
<dbReference type="InterPro" id="IPR041698">
    <property type="entry name" value="Methyltransf_25"/>
</dbReference>
<reference evidence="3 4" key="1">
    <citation type="submission" date="2020-08" db="EMBL/GenBank/DDBJ databases">
        <title>The Agave Microbiome: Exploring the role of microbial communities in plant adaptations to desert environments.</title>
        <authorList>
            <person name="Partida-Martinez L.P."/>
        </authorList>
    </citation>
    <scope>NUCLEOTIDE SEQUENCE [LARGE SCALE GENOMIC DNA]</scope>
    <source>
        <strain evidence="3 4">AS2.23</strain>
    </source>
</reference>
<sequence>MTDEEFRDPRLAGLYDALDGDRSGLDTYLALAEILHARRVLDVGCGTGTFVLLLADRGCDVIGVDPAEASVEVARAKPGAERVRWVVGDATAVHARGQVRDRDLVTMTANTAQLIVDPPAWRSTLTACRDALVPGGHLVFETRRPAARAWEAWTPQRTHRTTQVEGVGRVESWVQTLSVEGPLVTFRWTYVLPDGRDGGGRGEALTLTSTSTLRFREQAEVEDDVRRAGFVVVDVREAPDRPGREFIVIARKDPVQG</sequence>
<evidence type="ECO:0000313" key="3">
    <source>
        <dbReference type="EMBL" id="MBB2899261.1"/>
    </source>
</evidence>
<accession>A0A7W4TJ41</accession>
<dbReference type="AlphaFoldDB" id="A0A7W4TJ41"/>
<dbReference type="CDD" id="cd02440">
    <property type="entry name" value="AdoMet_MTases"/>
    <property type="match status" value="1"/>
</dbReference>
<reference evidence="3 4" key="2">
    <citation type="submission" date="2020-08" db="EMBL/GenBank/DDBJ databases">
        <authorList>
            <person name="Partida-Martinez L."/>
            <person name="Huntemann M."/>
            <person name="Clum A."/>
            <person name="Wang J."/>
            <person name="Palaniappan K."/>
            <person name="Ritter S."/>
            <person name="Chen I.-M."/>
            <person name="Stamatis D."/>
            <person name="Reddy T."/>
            <person name="O'Malley R."/>
            <person name="Daum C."/>
            <person name="Shapiro N."/>
            <person name="Ivanova N."/>
            <person name="Kyrpides N."/>
            <person name="Woyke T."/>
        </authorList>
    </citation>
    <scope>NUCLEOTIDE SEQUENCE [LARGE SCALE GENOMIC DNA]</scope>
    <source>
        <strain evidence="3 4">AS2.23</strain>
    </source>
</reference>
<feature type="domain" description="Methyltransferase" evidence="2">
    <location>
        <begin position="40"/>
        <end position="136"/>
    </location>
</feature>
<dbReference type="SUPFAM" id="SSF53335">
    <property type="entry name" value="S-adenosyl-L-methionine-dependent methyltransferases"/>
    <property type="match status" value="1"/>
</dbReference>
<keyword evidence="1 3" id="KW-0808">Transferase</keyword>
<dbReference type="InterPro" id="IPR029063">
    <property type="entry name" value="SAM-dependent_MTases_sf"/>
</dbReference>
<comment type="caution">
    <text evidence="3">The sequence shown here is derived from an EMBL/GenBank/DDBJ whole genome shotgun (WGS) entry which is preliminary data.</text>
</comment>
<name>A0A7W4TJ41_KINRA</name>
<dbReference type="EMBL" id="JACHVY010000001">
    <property type="protein sequence ID" value="MBB2899261.1"/>
    <property type="molecule type" value="Genomic_DNA"/>
</dbReference>
<evidence type="ECO:0000259" key="2">
    <source>
        <dbReference type="Pfam" id="PF13649"/>
    </source>
</evidence>
<dbReference type="Gene3D" id="3.40.50.150">
    <property type="entry name" value="Vaccinia Virus protein VP39"/>
    <property type="match status" value="1"/>
</dbReference>